<dbReference type="AlphaFoldDB" id="A0A075ASI3"/>
<dbReference type="InterPro" id="IPR002110">
    <property type="entry name" value="Ankyrin_rpt"/>
</dbReference>
<name>A0A075ASI3_ROZAC</name>
<evidence type="ECO:0000256" key="2">
    <source>
        <dbReference type="ARBA" id="ARBA00023043"/>
    </source>
</evidence>
<evidence type="ECO:0000313" key="6">
    <source>
        <dbReference type="EMBL" id="EPZ33218.1"/>
    </source>
</evidence>
<feature type="chain" id="PRO_5001704768" description="F-box domain-containing protein" evidence="4">
    <location>
        <begin position="18"/>
        <end position="525"/>
    </location>
</feature>
<feature type="domain" description="F-box" evidence="5">
    <location>
        <begin position="23"/>
        <end position="70"/>
    </location>
</feature>
<dbReference type="STRING" id="988480.A0A075ASI3"/>
<evidence type="ECO:0000256" key="4">
    <source>
        <dbReference type="SAM" id="SignalP"/>
    </source>
</evidence>
<sequence length="525" mass="60605">MTTLIVSFLALILIVSSSPIANKTKLTDLPNELLISILSKLEPEKSALAVQPLNSRFSNITQTTKPFIAAKCNYLFQNPDKVTIKKLLWMKEELWRVLPYALFENVDLKSWCDKVFKTITKEFLPVESIKPVLNFLHSLYPFGVSRSISFSKHYLANTNVSTIIDLIQSYNCDQYISLHTALGIHDKMIINVNNEKLDIERNIKLLCRRVNPFDRLRFIYLVISYDEYFPTLVKYLFSPLNSKSMLINISKYISIQYEDFWISMVNLQMKDEINVLVNAGLGHVFLQAGILFDNIPFLNSLNITEKQLYRTLSVDPRLPEGEVTLLHPLMYALWGFKFNSAEWLIERGLTPDKLNSRGEDIVHACIRYGMVLQTVWLLEKFPRKINERSTVMTPLMVAIEFEMKDAYLALIKMGADVSVPDLYGNYPIHYAMESEMEDFFFLRHLISMGADIRSLNCDGMTALHYSIQNKNIKLVRILLDIQPDLLNTRNAFGELPEQYLSTVEADDDIKIHLQIIKARRALSLY</sequence>
<keyword evidence="2 3" id="KW-0040">ANK repeat</keyword>
<evidence type="ECO:0000256" key="1">
    <source>
        <dbReference type="ARBA" id="ARBA00022737"/>
    </source>
</evidence>
<evidence type="ECO:0000313" key="7">
    <source>
        <dbReference type="Proteomes" id="UP000030755"/>
    </source>
</evidence>
<dbReference type="PANTHER" id="PTHR24198">
    <property type="entry name" value="ANKYRIN REPEAT AND PROTEIN KINASE DOMAIN-CONTAINING PROTEIN"/>
    <property type="match status" value="1"/>
</dbReference>
<dbReference type="Pfam" id="PF12796">
    <property type="entry name" value="Ank_2"/>
    <property type="match status" value="1"/>
</dbReference>
<dbReference type="HOGENOM" id="CLU_518902_0_0_1"/>
<feature type="repeat" description="ANK" evidence="3">
    <location>
        <begin position="423"/>
        <end position="457"/>
    </location>
</feature>
<protein>
    <recommendedName>
        <fullName evidence="5">F-box domain-containing protein</fullName>
    </recommendedName>
</protein>
<dbReference type="OrthoDB" id="5367830at2759"/>
<dbReference type="Gene3D" id="1.25.40.20">
    <property type="entry name" value="Ankyrin repeat-containing domain"/>
    <property type="match status" value="1"/>
</dbReference>
<dbReference type="PROSITE" id="PS50297">
    <property type="entry name" value="ANK_REP_REGION"/>
    <property type="match status" value="2"/>
</dbReference>
<dbReference type="PROSITE" id="PS50181">
    <property type="entry name" value="FBOX"/>
    <property type="match status" value="1"/>
</dbReference>
<dbReference type="InterPro" id="IPR036770">
    <property type="entry name" value="Ankyrin_rpt-contain_sf"/>
</dbReference>
<dbReference type="SUPFAM" id="SSF48403">
    <property type="entry name" value="Ankyrin repeat"/>
    <property type="match status" value="1"/>
</dbReference>
<dbReference type="Proteomes" id="UP000030755">
    <property type="component" value="Unassembled WGS sequence"/>
</dbReference>
<keyword evidence="4" id="KW-0732">Signal</keyword>
<accession>A0A075ASI3</accession>
<feature type="signal peptide" evidence="4">
    <location>
        <begin position="1"/>
        <end position="17"/>
    </location>
</feature>
<dbReference type="PROSITE" id="PS50088">
    <property type="entry name" value="ANK_REPEAT"/>
    <property type="match status" value="2"/>
</dbReference>
<dbReference type="EMBL" id="KE561071">
    <property type="protein sequence ID" value="EPZ33218.1"/>
    <property type="molecule type" value="Genomic_DNA"/>
</dbReference>
<feature type="repeat" description="ANK" evidence="3">
    <location>
        <begin position="458"/>
        <end position="490"/>
    </location>
</feature>
<keyword evidence="7" id="KW-1185">Reference proteome</keyword>
<dbReference type="InterPro" id="IPR001810">
    <property type="entry name" value="F-box_dom"/>
</dbReference>
<evidence type="ECO:0000256" key="3">
    <source>
        <dbReference type="PROSITE-ProRule" id="PRU00023"/>
    </source>
</evidence>
<dbReference type="PANTHER" id="PTHR24198:SF165">
    <property type="entry name" value="ANKYRIN REPEAT-CONTAINING PROTEIN-RELATED"/>
    <property type="match status" value="1"/>
</dbReference>
<proteinExistence type="predicted"/>
<keyword evidence="1" id="KW-0677">Repeat</keyword>
<gene>
    <name evidence="6" type="ORF">O9G_001187</name>
</gene>
<evidence type="ECO:0000259" key="5">
    <source>
        <dbReference type="PROSITE" id="PS50181"/>
    </source>
</evidence>
<dbReference type="SMART" id="SM00248">
    <property type="entry name" value="ANK"/>
    <property type="match status" value="5"/>
</dbReference>
<organism evidence="6 7">
    <name type="scientific">Rozella allomycis (strain CSF55)</name>
    <dbReference type="NCBI Taxonomy" id="988480"/>
    <lineage>
        <taxon>Eukaryota</taxon>
        <taxon>Fungi</taxon>
        <taxon>Fungi incertae sedis</taxon>
        <taxon>Cryptomycota</taxon>
        <taxon>Cryptomycota incertae sedis</taxon>
        <taxon>Rozella</taxon>
    </lineage>
</organism>
<reference evidence="6 7" key="1">
    <citation type="journal article" date="2013" name="Curr. Biol.">
        <title>Shared signatures of parasitism and phylogenomics unite Cryptomycota and microsporidia.</title>
        <authorList>
            <person name="James T.Y."/>
            <person name="Pelin A."/>
            <person name="Bonen L."/>
            <person name="Ahrendt S."/>
            <person name="Sain D."/>
            <person name="Corradi N."/>
            <person name="Stajich J.E."/>
        </authorList>
    </citation>
    <scope>NUCLEOTIDE SEQUENCE [LARGE SCALE GENOMIC DNA]</scope>
    <source>
        <strain evidence="6 7">CSF55</strain>
    </source>
</reference>